<comment type="caution">
    <text evidence="1">The sequence shown here is derived from an EMBL/GenBank/DDBJ whole genome shotgun (WGS) entry which is preliminary data.</text>
</comment>
<dbReference type="EMBL" id="JBJKFK010000517">
    <property type="protein sequence ID" value="KAL3316582.1"/>
    <property type="molecule type" value="Genomic_DNA"/>
</dbReference>
<sequence length="137" mass="15682">MTRAKELFVLLGGVDGREDFFEAFLPEMSHSKKNTRDKGKVSALNFIEDFGKLMHEEEVEVDAECMINQPAGTISKRSFFVACEAARLSRKTALDLCRILDVTQNGVIHFLDFLIYFPLFYKIHKRILQDPLHLATS</sequence>
<organism evidence="1 2">
    <name type="scientific">Cichlidogyrus casuarinus</name>
    <dbReference type="NCBI Taxonomy" id="1844966"/>
    <lineage>
        <taxon>Eukaryota</taxon>
        <taxon>Metazoa</taxon>
        <taxon>Spiralia</taxon>
        <taxon>Lophotrochozoa</taxon>
        <taxon>Platyhelminthes</taxon>
        <taxon>Monogenea</taxon>
        <taxon>Monopisthocotylea</taxon>
        <taxon>Dactylogyridea</taxon>
        <taxon>Ancyrocephalidae</taxon>
        <taxon>Cichlidogyrus</taxon>
    </lineage>
</organism>
<name>A0ABD2QBI2_9PLAT</name>
<reference evidence="1 2" key="1">
    <citation type="submission" date="2024-11" db="EMBL/GenBank/DDBJ databases">
        <title>Adaptive evolution of stress response genes in parasites aligns with host niche diversity.</title>
        <authorList>
            <person name="Hahn C."/>
            <person name="Resl P."/>
        </authorList>
    </citation>
    <scope>NUCLEOTIDE SEQUENCE [LARGE SCALE GENOMIC DNA]</scope>
    <source>
        <strain evidence="1">EGGRZ-B1_66</strain>
        <tissue evidence="1">Body</tissue>
    </source>
</reference>
<evidence type="ECO:0000313" key="2">
    <source>
        <dbReference type="Proteomes" id="UP001626550"/>
    </source>
</evidence>
<protein>
    <submittedName>
        <fullName evidence="1">Uncharacterized protein</fullName>
    </submittedName>
</protein>
<gene>
    <name evidence="1" type="ORF">Ciccas_004772</name>
</gene>
<evidence type="ECO:0000313" key="1">
    <source>
        <dbReference type="EMBL" id="KAL3316582.1"/>
    </source>
</evidence>
<proteinExistence type="predicted"/>
<dbReference type="AlphaFoldDB" id="A0ABD2QBI2"/>
<accession>A0ABD2QBI2</accession>
<dbReference type="SUPFAM" id="SSF47473">
    <property type="entry name" value="EF-hand"/>
    <property type="match status" value="1"/>
</dbReference>
<keyword evidence="2" id="KW-1185">Reference proteome</keyword>
<dbReference type="Proteomes" id="UP001626550">
    <property type="component" value="Unassembled WGS sequence"/>
</dbReference>
<dbReference type="InterPro" id="IPR011992">
    <property type="entry name" value="EF-hand-dom_pair"/>
</dbReference>